<accession>A0A846HKJ1</accession>
<dbReference type="RefSeq" id="WP_039752904.1">
    <property type="nucleotide sequence ID" value="NZ_JTCM02000165.1"/>
</dbReference>
<comment type="caution">
    <text evidence="1">The sequence shown here is derived from an EMBL/GenBank/DDBJ whole genome shotgun (WGS) entry which is preliminary data.</text>
</comment>
<proteinExistence type="predicted"/>
<protein>
    <submittedName>
        <fullName evidence="1">Uncharacterized protein</fullName>
    </submittedName>
</protein>
<name>A0A846HKJ1_9CYAN</name>
<keyword evidence="2" id="KW-1185">Reference proteome</keyword>
<sequence length="64" mass="7270">MARKGGNPKIKDYGFTSDRDEPLTGRLAIRVTQSMLARVKALDNYPEFCRQVLAKALDELEKED</sequence>
<dbReference type="Proteomes" id="UP000031549">
    <property type="component" value="Unassembled WGS sequence"/>
</dbReference>
<dbReference type="EMBL" id="JTCM02000165">
    <property type="protein sequence ID" value="NEU77219.1"/>
    <property type="molecule type" value="Genomic_DNA"/>
</dbReference>
<gene>
    <name evidence="1" type="ORF">PI95_033210</name>
</gene>
<organism evidence="1 2">
    <name type="scientific">Hassallia byssoidea VB512170</name>
    <dbReference type="NCBI Taxonomy" id="1304833"/>
    <lineage>
        <taxon>Bacteria</taxon>
        <taxon>Bacillati</taxon>
        <taxon>Cyanobacteriota</taxon>
        <taxon>Cyanophyceae</taxon>
        <taxon>Nostocales</taxon>
        <taxon>Tolypothrichaceae</taxon>
        <taxon>Hassallia</taxon>
    </lineage>
</organism>
<evidence type="ECO:0000313" key="2">
    <source>
        <dbReference type="Proteomes" id="UP000031549"/>
    </source>
</evidence>
<evidence type="ECO:0000313" key="1">
    <source>
        <dbReference type="EMBL" id="NEU77219.1"/>
    </source>
</evidence>
<dbReference type="AlphaFoldDB" id="A0A846HKJ1"/>
<reference evidence="1 2" key="1">
    <citation type="journal article" date="2015" name="Genome Announc.">
        <title>Draft Genome Sequence of Cyanobacterium Hassallia byssoidea Strain VB512170, Isolated from Monuments in India.</title>
        <authorList>
            <person name="Singh D."/>
            <person name="Chandrababunaidu M.M."/>
            <person name="Panda A."/>
            <person name="Sen D."/>
            <person name="Bhattacharyya S."/>
            <person name="Adhikary S.P."/>
            <person name="Tripathy S."/>
        </authorList>
    </citation>
    <scope>NUCLEOTIDE SEQUENCE [LARGE SCALE GENOMIC DNA]</scope>
    <source>
        <strain evidence="1 2">VB512170</strain>
    </source>
</reference>